<evidence type="ECO:0008006" key="3">
    <source>
        <dbReference type="Google" id="ProtNLM"/>
    </source>
</evidence>
<comment type="caution">
    <text evidence="1">The sequence shown here is derived from an EMBL/GenBank/DDBJ whole genome shotgun (WGS) entry which is preliminary data.</text>
</comment>
<name>A0A015K0E1_RHIIW</name>
<dbReference type="SUPFAM" id="SSF52047">
    <property type="entry name" value="RNI-like"/>
    <property type="match status" value="1"/>
</dbReference>
<dbReference type="EMBL" id="JEMT01014865">
    <property type="protein sequence ID" value="EXX73090.1"/>
    <property type="molecule type" value="Genomic_DNA"/>
</dbReference>
<evidence type="ECO:0000313" key="1">
    <source>
        <dbReference type="EMBL" id="EXX73090.1"/>
    </source>
</evidence>
<proteinExistence type="predicted"/>
<dbReference type="Gene3D" id="3.80.10.10">
    <property type="entry name" value="Ribonuclease Inhibitor"/>
    <property type="match status" value="1"/>
</dbReference>
<evidence type="ECO:0000313" key="2">
    <source>
        <dbReference type="Proteomes" id="UP000022910"/>
    </source>
</evidence>
<protein>
    <recommendedName>
        <fullName evidence="3">F-box domain-containing protein</fullName>
    </recommendedName>
</protein>
<reference evidence="1 2" key="1">
    <citation type="submission" date="2014-02" db="EMBL/GenBank/DDBJ databases">
        <title>Single nucleus genome sequencing reveals high similarity among nuclei of an endomycorrhizal fungus.</title>
        <authorList>
            <person name="Lin K."/>
            <person name="Geurts R."/>
            <person name="Zhang Z."/>
            <person name="Limpens E."/>
            <person name="Saunders D.G."/>
            <person name="Mu D."/>
            <person name="Pang E."/>
            <person name="Cao H."/>
            <person name="Cha H."/>
            <person name="Lin T."/>
            <person name="Zhou Q."/>
            <person name="Shang Y."/>
            <person name="Li Y."/>
            <person name="Ivanov S."/>
            <person name="Sharma T."/>
            <person name="Velzen R.V."/>
            <person name="Ruijter N.D."/>
            <person name="Aanen D.K."/>
            <person name="Win J."/>
            <person name="Kamoun S."/>
            <person name="Bisseling T."/>
            <person name="Huang S."/>
        </authorList>
    </citation>
    <scope>NUCLEOTIDE SEQUENCE [LARGE SCALE GENOMIC DNA]</scope>
    <source>
        <strain evidence="2">DAOM197198w</strain>
    </source>
</reference>
<organism evidence="1 2">
    <name type="scientific">Rhizophagus irregularis (strain DAOM 197198w)</name>
    <name type="common">Glomus intraradices</name>
    <dbReference type="NCBI Taxonomy" id="1432141"/>
    <lineage>
        <taxon>Eukaryota</taxon>
        <taxon>Fungi</taxon>
        <taxon>Fungi incertae sedis</taxon>
        <taxon>Mucoromycota</taxon>
        <taxon>Glomeromycotina</taxon>
        <taxon>Glomeromycetes</taxon>
        <taxon>Glomerales</taxon>
        <taxon>Glomeraceae</taxon>
        <taxon>Rhizophagus</taxon>
    </lineage>
</organism>
<dbReference type="HOGENOM" id="CLU_028913_7_1_1"/>
<dbReference type="Proteomes" id="UP000022910">
    <property type="component" value="Unassembled WGS sequence"/>
</dbReference>
<dbReference type="InterPro" id="IPR032675">
    <property type="entry name" value="LRR_dom_sf"/>
</dbReference>
<keyword evidence="2" id="KW-1185">Reference proteome</keyword>
<dbReference type="OrthoDB" id="2326988at2759"/>
<accession>A0A015K0E1</accession>
<gene>
    <name evidence="1" type="ORF">RirG_063350</name>
</gene>
<sequence length="534" mass="63061">MSATLPELCIRFVLEELSNDTRSKHTCILINRHWCMASIHEIWKHPLYYCQELEQKDRYIQFIDTYIKCLSPQIRESLGLESNTKTTFDYTTFSQWICPNGLRSCVKLWLDEKIKQEPDKYSNLLKTENKTIFMIGKALCEHLIINSKKLIGVQLNQNEINIFELPQAEKVLSKVTHFITRFSCEPSRIGKLPNVLSLATEISKNIQVLNITCFNVEKENDISIRKLSQLIRNQKRLKEFTLTYWNPGFMNLWTSVLQQYNTLTTIILETIIFNESNPFLLHELGIFKNLQVLTIENCKNFIFSIKKIDISNSFRKLKKFTVVMSQPFPRYFIMVILQQSNENLRKVEVIDMDIKEDVLPYCIKHFTRLLNFSCSINIENFNLLLSLLKVSPNLETLYINELEDYLIEEDEDLILFDFLCSLGENFPKSLYYFTFDLDWEFNNDSFSKFLKICKEKGINFKTLIFAQSGFFNDLYLYELLKFYGDRKLDELVLHDMNNFSKECLKEVKKQVGIVKFAKGYPEKFNLSINFEEDN</sequence>
<dbReference type="AlphaFoldDB" id="A0A015K0E1"/>